<organism evidence="12 13">
    <name type="scientific">Globodera rostochiensis</name>
    <name type="common">Golden nematode worm</name>
    <name type="synonym">Heterodera rostochiensis</name>
    <dbReference type="NCBI Taxonomy" id="31243"/>
    <lineage>
        <taxon>Eukaryota</taxon>
        <taxon>Metazoa</taxon>
        <taxon>Ecdysozoa</taxon>
        <taxon>Nematoda</taxon>
        <taxon>Chromadorea</taxon>
        <taxon>Rhabditida</taxon>
        <taxon>Tylenchina</taxon>
        <taxon>Tylenchomorpha</taxon>
        <taxon>Tylenchoidea</taxon>
        <taxon>Heteroderidae</taxon>
        <taxon>Heteroderinae</taxon>
        <taxon>Globodera</taxon>
    </lineage>
</organism>
<dbReference type="Pfam" id="PF02569">
    <property type="entry name" value="Pantoate_ligase"/>
    <property type="match status" value="1"/>
</dbReference>
<dbReference type="InterPro" id="IPR014729">
    <property type="entry name" value="Rossmann-like_a/b/a_fold"/>
</dbReference>
<dbReference type="WBParaSite" id="Gr19_v10_g2054.t1">
    <property type="protein sequence ID" value="Gr19_v10_g2054.t1"/>
    <property type="gene ID" value="Gr19_v10_g2054"/>
</dbReference>
<dbReference type="AlphaFoldDB" id="A0A914HM52"/>
<evidence type="ECO:0000256" key="6">
    <source>
        <dbReference type="ARBA" id="ARBA00022655"/>
    </source>
</evidence>
<dbReference type="CDD" id="cd00560">
    <property type="entry name" value="PanC"/>
    <property type="match status" value="1"/>
</dbReference>
<keyword evidence="6" id="KW-0566">Pantothenate biosynthesis</keyword>
<dbReference type="GO" id="GO:0005829">
    <property type="term" value="C:cytosol"/>
    <property type="evidence" value="ECO:0007669"/>
    <property type="project" value="TreeGrafter"/>
</dbReference>
<dbReference type="HAMAP" id="MF_00158">
    <property type="entry name" value="PanC"/>
    <property type="match status" value="1"/>
</dbReference>
<dbReference type="PANTHER" id="PTHR21299:SF1">
    <property type="entry name" value="PANTOATE--BETA-ALANINE LIGASE"/>
    <property type="match status" value="1"/>
</dbReference>
<protein>
    <recommendedName>
        <fullName evidence="4">Pantoate--beta-alanine ligase</fullName>
        <ecNumber evidence="3">6.3.2.1</ecNumber>
    </recommendedName>
    <alternativeName>
        <fullName evidence="10">Pantoate-activating enzyme</fullName>
    </alternativeName>
    <alternativeName>
        <fullName evidence="9">Pantothenate synthetase</fullName>
    </alternativeName>
</protein>
<comment type="pathway">
    <text evidence="1">Cofactor biosynthesis; (R)-pantothenate biosynthesis; (R)-pantothenate from (R)-pantoate and beta-alanine: step 1/1.</text>
</comment>
<dbReference type="SUPFAM" id="SSF52374">
    <property type="entry name" value="Nucleotidylyl transferase"/>
    <property type="match status" value="1"/>
</dbReference>
<evidence type="ECO:0000256" key="7">
    <source>
        <dbReference type="ARBA" id="ARBA00022741"/>
    </source>
</evidence>
<name>A0A914HM52_GLORO</name>
<dbReference type="InterPro" id="IPR003721">
    <property type="entry name" value="Pantoate_ligase"/>
</dbReference>
<keyword evidence="12" id="KW-1185">Reference proteome</keyword>
<evidence type="ECO:0000256" key="9">
    <source>
        <dbReference type="ARBA" id="ARBA00029902"/>
    </source>
</evidence>
<comment type="catalytic activity">
    <reaction evidence="11">
        <text>(R)-pantoate + beta-alanine + ATP = (R)-pantothenate + AMP + diphosphate + H(+)</text>
        <dbReference type="Rhea" id="RHEA:10912"/>
        <dbReference type="ChEBI" id="CHEBI:15378"/>
        <dbReference type="ChEBI" id="CHEBI:15980"/>
        <dbReference type="ChEBI" id="CHEBI:29032"/>
        <dbReference type="ChEBI" id="CHEBI:30616"/>
        <dbReference type="ChEBI" id="CHEBI:33019"/>
        <dbReference type="ChEBI" id="CHEBI:57966"/>
        <dbReference type="ChEBI" id="CHEBI:456215"/>
        <dbReference type="EC" id="6.3.2.1"/>
    </reaction>
</comment>
<dbReference type="Gene3D" id="3.30.1300.10">
    <property type="entry name" value="Pantoate-beta-alanine ligase, C-terminal domain"/>
    <property type="match status" value="1"/>
</dbReference>
<dbReference type="NCBIfam" id="TIGR00018">
    <property type="entry name" value="panC"/>
    <property type="match status" value="1"/>
</dbReference>
<dbReference type="PANTHER" id="PTHR21299">
    <property type="entry name" value="CYTIDYLATE KINASE/PANTOATE-BETA-ALANINE LIGASE"/>
    <property type="match status" value="1"/>
</dbReference>
<evidence type="ECO:0000256" key="5">
    <source>
        <dbReference type="ARBA" id="ARBA00022598"/>
    </source>
</evidence>
<keyword evidence="8" id="KW-0067">ATP-binding</keyword>
<evidence type="ECO:0000256" key="3">
    <source>
        <dbReference type="ARBA" id="ARBA00012219"/>
    </source>
</evidence>
<evidence type="ECO:0000256" key="10">
    <source>
        <dbReference type="ARBA" id="ARBA00032806"/>
    </source>
</evidence>
<dbReference type="GO" id="GO:0004592">
    <property type="term" value="F:pantoate-beta-alanine ligase activity"/>
    <property type="evidence" value="ECO:0007669"/>
    <property type="project" value="UniProtKB-EC"/>
</dbReference>
<evidence type="ECO:0000256" key="8">
    <source>
        <dbReference type="ARBA" id="ARBA00022840"/>
    </source>
</evidence>
<dbReference type="Gene3D" id="3.40.50.620">
    <property type="entry name" value="HUPs"/>
    <property type="match status" value="1"/>
</dbReference>
<comment type="similarity">
    <text evidence="2">Belongs to the pantothenate synthetase family.</text>
</comment>
<evidence type="ECO:0000256" key="4">
    <source>
        <dbReference type="ARBA" id="ARBA00015647"/>
    </source>
</evidence>
<evidence type="ECO:0000256" key="2">
    <source>
        <dbReference type="ARBA" id="ARBA00009256"/>
    </source>
</evidence>
<dbReference type="Proteomes" id="UP000887572">
    <property type="component" value="Unplaced"/>
</dbReference>
<dbReference type="InterPro" id="IPR042176">
    <property type="entry name" value="Pantoate_ligase_C"/>
</dbReference>
<reference evidence="13" key="1">
    <citation type="submission" date="2022-11" db="UniProtKB">
        <authorList>
            <consortium name="WormBaseParasite"/>
        </authorList>
    </citation>
    <scope>IDENTIFICATION</scope>
</reference>
<evidence type="ECO:0000313" key="12">
    <source>
        <dbReference type="Proteomes" id="UP000887572"/>
    </source>
</evidence>
<dbReference type="GO" id="GO:0005524">
    <property type="term" value="F:ATP binding"/>
    <property type="evidence" value="ECO:0007669"/>
    <property type="project" value="UniProtKB-KW"/>
</dbReference>
<dbReference type="GO" id="GO:0015940">
    <property type="term" value="P:pantothenate biosynthetic process"/>
    <property type="evidence" value="ECO:0007669"/>
    <property type="project" value="UniProtKB-KW"/>
</dbReference>
<accession>A0A914HM52</accession>
<proteinExistence type="inferred from homology"/>
<evidence type="ECO:0000313" key="13">
    <source>
        <dbReference type="WBParaSite" id="Gr19_v10_g2054.t1"/>
    </source>
</evidence>
<evidence type="ECO:0000256" key="11">
    <source>
        <dbReference type="ARBA" id="ARBA00048258"/>
    </source>
</evidence>
<keyword evidence="5" id="KW-0436">Ligase</keyword>
<evidence type="ECO:0000256" key="1">
    <source>
        <dbReference type="ARBA" id="ARBA00004990"/>
    </source>
</evidence>
<keyword evidence="7" id="KW-0547">Nucleotide-binding</keyword>
<dbReference type="EC" id="6.3.2.1" evidence="3"/>
<sequence>MPPSSSLKVINAIVTLRQFVCEQRRNDANLCVALVPTMGALHQGHLQLVHQARAHHQHENDGFDQHTQSLVIVSIFVNPLQFGPNEDYERYPRTLNADLAKLDGIADCAFVPDIEKMFGAKHSNAGMESVGVKAGRIGPVLEGASRPLYHDGMLTHVAKLFNIVQPDVAFFGKKDAQQLFAIQQMVSSLNFPVRIVPVDTLREQDGLALSSRNRYLSNTERQHSLYLFNMLAEARNVAKSGAKLATVMAQANKMLDEAELRDILRKDYLAVVDPNTFESLESVNMEQFNGTALILVAAFVGGTRLIDNIEVDING</sequence>